<dbReference type="GO" id="GO:0004842">
    <property type="term" value="F:ubiquitin-protein transferase activity"/>
    <property type="evidence" value="ECO:0007669"/>
    <property type="project" value="InterPro"/>
</dbReference>
<dbReference type="Proteomes" id="UP000243499">
    <property type="component" value="Chromosome 7"/>
</dbReference>
<evidence type="ECO:0000256" key="2">
    <source>
        <dbReference type="SAM" id="MobiDB-lite"/>
    </source>
</evidence>
<reference evidence="4" key="1">
    <citation type="submission" date="2018-04" db="EMBL/GenBank/DDBJ databases">
        <title>WGS assembly of Panicum hallii.</title>
        <authorList>
            <person name="Lovell J."/>
            <person name="Jenkins J."/>
            <person name="Lowry D."/>
            <person name="Mamidi S."/>
            <person name="Sreedasyam A."/>
            <person name="Weng X."/>
            <person name="Barry K."/>
            <person name="Bonette J."/>
            <person name="Campitelli B."/>
            <person name="Daum C."/>
            <person name="Gordon S."/>
            <person name="Gould B."/>
            <person name="Lipzen A."/>
            <person name="Macqueen A."/>
            <person name="Palacio-Mejia J."/>
            <person name="Plott C."/>
            <person name="Shakirov E."/>
            <person name="Shu S."/>
            <person name="Yoshinaga Y."/>
            <person name="Zane M."/>
            <person name="Rokhsar D."/>
            <person name="Grimwood J."/>
            <person name="Schmutz J."/>
            <person name="Juenger T."/>
        </authorList>
    </citation>
    <scope>NUCLEOTIDE SEQUENCE [LARGE SCALE GENOMIC DNA]</scope>
    <source>
        <strain evidence="4">FIL2</strain>
    </source>
</reference>
<feature type="region of interest" description="Disordered" evidence="2">
    <location>
        <begin position="117"/>
        <end position="146"/>
    </location>
</feature>
<dbReference type="GO" id="GO:0008270">
    <property type="term" value="F:zinc ion binding"/>
    <property type="evidence" value="ECO:0007669"/>
    <property type="project" value="UniProtKB-KW"/>
</dbReference>
<dbReference type="PANTHER" id="PTHR46400">
    <property type="entry name" value="RING/U-BOX SUPERFAMILY PROTEIN"/>
    <property type="match status" value="1"/>
</dbReference>
<dbReference type="Pfam" id="PF13639">
    <property type="entry name" value="zf-RING_2"/>
    <property type="match status" value="1"/>
</dbReference>
<dbReference type="SUPFAM" id="SSF57850">
    <property type="entry name" value="RING/U-box"/>
    <property type="match status" value="1"/>
</dbReference>
<feature type="domain" description="RING-type" evidence="3">
    <location>
        <begin position="263"/>
        <end position="304"/>
    </location>
</feature>
<feature type="region of interest" description="Disordered" evidence="2">
    <location>
        <begin position="176"/>
        <end position="212"/>
    </location>
</feature>
<keyword evidence="1" id="KW-0863">Zinc-finger</keyword>
<dbReference type="EMBL" id="CM008052">
    <property type="protein sequence ID" value="PAN39662.1"/>
    <property type="molecule type" value="Genomic_DNA"/>
</dbReference>
<accession>A0A2S3IA87</accession>
<sequence length="310" mass="34626">MTRRRHWTGGEAAISHHKAKLWTAPPHSSLGRLRLRQIQSDLCTVQRSLGTLLRAKELASMYMRRNTTGKKDAAVCYMNAPLPYAIEENHGGCFFDDDDDLAQVLQDQEILYQLFQGNNGSSSSRTHSIPSSSYGHNRASNERKPSGVANYDYELQLAVDEALARELQEMEGQLAKTALNDNNGRKPTSSSASDRGNNSASRPPQVVEEDGIDPDNMTYEELQQLGEAIGTQSKGLPESVIALLPTSTYKIRIFSRKEKNDECVICCMAYKNRDRLTQLPCGHQYHQACVSKWLQINKVCPVCNKEVFGS</sequence>
<dbReference type="Gramene" id="PAN39662">
    <property type="protein sequence ID" value="PAN39662"/>
    <property type="gene ID" value="PAHAL_7G258700"/>
</dbReference>
<dbReference type="AlphaFoldDB" id="A0A2S3IA87"/>
<dbReference type="PROSITE" id="PS50089">
    <property type="entry name" value="ZF_RING_2"/>
    <property type="match status" value="1"/>
</dbReference>
<dbReference type="GO" id="GO:0046621">
    <property type="term" value="P:negative regulation of organ growth"/>
    <property type="evidence" value="ECO:0007669"/>
    <property type="project" value="InterPro"/>
</dbReference>
<name>A0A2S3IA87_9POAL</name>
<evidence type="ECO:0000256" key="1">
    <source>
        <dbReference type="PROSITE-ProRule" id="PRU00175"/>
    </source>
</evidence>
<dbReference type="InterPro" id="IPR001841">
    <property type="entry name" value="Znf_RING"/>
</dbReference>
<organism evidence="4">
    <name type="scientific">Panicum hallii</name>
    <dbReference type="NCBI Taxonomy" id="206008"/>
    <lineage>
        <taxon>Eukaryota</taxon>
        <taxon>Viridiplantae</taxon>
        <taxon>Streptophyta</taxon>
        <taxon>Embryophyta</taxon>
        <taxon>Tracheophyta</taxon>
        <taxon>Spermatophyta</taxon>
        <taxon>Magnoliopsida</taxon>
        <taxon>Liliopsida</taxon>
        <taxon>Poales</taxon>
        <taxon>Poaceae</taxon>
        <taxon>PACMAD clade</taxon>
        <taxon>Panicoideae</taxon>
        <taxon>Panicodae</taxon>
        <taxon>Paniceae</taxon>
        <taxon>Panicinae</taxon>
        <taxon>Panicum</taxon>
        <taxon>Panicum sect. Panicum</taxon>
    </lineage>
</organism>
<dbReference type="SMART" id="SM00184">
    <property type="entry name" value="RING"/>
    <property type="match status" value="1"/>
</dbReference>
<dbReference type="InterPro" id="IPR033276">
    <property type="entry name" value="BB"/>
</dbReference>
<dbReference type="FunFam" id="3.30.40.10:FF:000226">
    <property type="entry name" value="E3 ubiquitin ligase BIG BROTHER"/>
    <property type="match status" value="1"/>
</dbReference>
<feature type="compositionally biased region" description="Low complexity" evidence="2">
    <location>
        <begin position="121"/>
        <end position="133"/>
    </location>
</feature>
<evidence type="ECO:0000313" key="4">
    <source>
        <dbReference type="EMBL" id="PAN39662.1"/>
    </source>
</evidence>
<feature type="compositionally biased region" description="Polar residues" evidence="2">
    <location>
        <begin position="179"/>
        <end position="202"/>
    </location>
</feature>
<evidence type="ECO:0000259" key="3">
    <source>
        <dbReference type="PROSITE" id="PS50089"/>
    </source>
</evidence>
<proteinExistence type="predicted"/>
<keyword evidence="1" id="KW-0479">Metal-binding</keyword>
<keyword evidence="1" id="KW-0862">Zinc</keyword>
<dbReference type="Gene3D" id="3.30.40.10">
    <property type="entry name" value="Zinc/RING finger domain, C3HC4 (zinc finger)"/>
    <property type="match status" value="1"/>
</dbReference>
<protein>
    <recommendedName>
        <fullName evidence="3">RING-type domain-containing protein</fullName>
    </recommendedName>
</protein>
<dbReference type="GO" id="GO:0031624">
    <property type="term" value="F:ubiquitin conjugating enzyme binding"/>
    <property type="evidence" value="ECO:0007669"/>
    <property type="project" value="TreeGrafter"/>
</dbReference>
<gene>
    <name evidence="4" type="ORF">PAHAL_7G258700</name>
</gene>
<dbReference type="InterPro" id="IPR013083">
    <property type="entry name" value="Znf_RING/FYVE/PHD"/>
</dbReference>
<dbReference type="PANTHER" id="PTHR46400:SF11">
    <property type="entry name" value="OS04G0571200 PROTEIN"/>
    <property type="match status" value="1"/>
</dbReference>
<dbReference type="GO" id="GO:0016567">
    <property type="term" value="P:protein ubiquitination"/>
    <property type="evidence" value="ECO:0007669"/>
    <property type="project" value="InterPro"/>
</dbReference>